<feature type="domain" description="ABC transmembrane type-1" evidence="10">
    <location>
        <begin position="68"/>
        <end position="276"/>
    </location>
</feature>
<dbReference type="SUPFAM" id="SSF161098">
    <property type="entry name" value="MetI-like"/>
    <property type="match status" value="1"/>
</dbReference>
<feature type="transmembrane region" description="Helical" evidence="9">
    <location>
        <begin position="105"/>
        <end position="129"/>
    </location>
</feature>
<accession>A0ABT7IQ24</accession>
<evidence type="ECO:0000256" key="9">
    <source>
        <dbReference type="RuleBase" id="RU363043"/>
    </source>
</evidence>
<dbReference type="Pfam" id="PF00528">
    <property type="entry name" value="BPD_transp_1"/>
    <property type="match status" value="1"/>
</dbReference>
<dbReference type="InterPro" id="IPR005672">
    <property type="entry name" value="Phosphate_PstA"/>
</dbReference>
<evidence type="ECO:0000256" key="4">
    <source>
        <dbReference type="ARBA" id="ARBA00022448"/>
    </source>
</evidence>
<dbReference type="EMBL" id="JAKZJU020000002">
    <property type="protein sequence ID" value="MDL2060474.1"/>
    <property type="molecule type" value="Genomic_DNA"/>
</dbReference>
<protein>
    <recommendedName>
        <fullName evidence="3 9">Phosphate transport system permease protein PstA</fullName>
    </recommendedName>
</protein>
<feature type="transmembrane region" description="Helical" evidence="9">
    <location>
        <begin position="187"/>
        <end position="208"/>
    </location>
</feature>
<name>A0ABT7IQ24_9BURK</name>
<dbReference type="PANTHER" id="PTHR43470">
    <property type="entry name" value="PHOSPHATE TRANSPORT SYSTEM PERMEASE PROTEIN PSTA-RELATED"/>
    <property type="match status" value="1"/>
</dbReference>
<evidence type="ECO:0000256" key="6">
    <source>
        <dbReference type="ARBA" id="ARBA00022692"/>
    </source>
</evidence>
<dbReference type="Gene3D" id="1.10.3720.10">
    <property type="entry name" value="MetI-like"/>
    <property type="match status" value="1"/>
</dbReference>
<dbReference type="PANTHER" id="PTHR43470:SF3">
    <property type="entry name" value="PHOSPHATE TRANSPORT SYSTEM PERMEASE PROTEIN PSTA-RELATED"/>
    <property type="match status" value="1"/>
</dbReference>
<keyword evidence="5 9" id="KW-1003">Cell membrane</keyword>
<dbReference type="CDD" id="cd06261">
    <property type="entry name" value="TM_PBP2"/>
    <property type="match status" value="1"/>
</dbReference>
<sequence>MKLKNFGLRQAAGIAGFAAMRLAAAASVLALFGVLGVLIVNAWPVLGWDFLTQPPRDMMTAGGVFPCIVGTALLALGALFFALPLGVASAVYLNEYSRDTPAVVLLRLSIANLAGVPSIVFGLFGLTFFSVFCGFGVSLLSGILTLAVLSLPIIINTTESALKQVPGDWREASLALGATRRETIMKIVLPSALPGIMTGAILALARAAGETAAIMYTGAVFFTPKEGVSPFEPVMALPYHIYVMATSGTDIEATRPLQYGASVVLVVLVFAMSLAAILIREFRRGKH</sequence>
<feature type="transmembrane region" description="Helical" evidence="9">
    <location>
        <begin position="135"/>
        <end position="155"/>
    </location>
</feature>
<dbReference type="PROSITE" id="PS50928">
    <property type="entry name" value="ABC_TM1"/>
    <property type="match status" value="1"/>
</dbReference>
<evidence type="ECO:0000313" key="11">
    <source>
        <dbReference type="EMBL" id="MDL2060474.1"/>
    </source>
</evidence>
<gene>
    <name evidence="11" type="primary">pstA</name>
    <name evidence="11" type="ORF">MUN46_011055</name>
</gene>
<reference evidence="11" key="1">
    <citation type="submission" date="2023-03" db="EMBL/GenBank/DDBJ databases">
        <title>Mesosutterella sp. nov. isolated from porcine feces.</title>
        <authorList>
            <person name="Yu S."/>
        </authorList>
    </citation>
    <scope>NUCLEOTIDE SEQUENCE</scope>
    <source>
        <strain evidence="11">AGMB02718</strain>
    </source>
</reference>
<dbReference type="NCBIfam" id="TIGR00974">
    <property type="entry name" value="3a0107s02c"/>
    <property type="match status" value="1"/>
</dbReference>
<organism evidence="11 12">
    <name type="scientific">Mesosutterella faecium</name>
    <dbReference type="NCBI Taxonomy" id="2925194"/>
    <lineage>
        <taxon>Bacteria</taxon>
        <taxon>Pseudomonadati</taxon>
        <taxon>Pseudomonadota</taxon>
        <taxon>Betaproteobacteria</taxon>
        <taxon>Burkholderiales</taxon>
        <taxon>Sutterellaceae</taxon>
        <taxon>Mesosutterella</taxon>
    </lineage>
</organism>
<evidence type="ECO:0000256" key="2">
    <source>
        <dbReference type="ARBA" id="ARBA00007069"/>
    </source>
</evidence>
<keyword evidence="7 9" id="KW-1133">Transmembrane helix</keyword>
<comment type="subcellular location">
    <subcellularLocation>
        <location evidence="9">Cell inner membrane</location>
        <topology evidence="9">Multi-pass membrane protein</topology>
    </subcellularLocation>
    <subcellularLocation>
        <location evidence="1">Cell membrane</location>
        <topology evidence="1">Multi-pass membrane protein</topology>
    </subcellularLocation>
</comment>
<keyword evidence="8 9" id="KW-0472">Membrane</keyword>
<keyword evidence="4" id="KW-0813">Transport</keyword>
<evidence type="ECO:0000313" key="12">
    <source>
        <dbReference type="Proteomes" id="UP001165481"/>
    </source>
</evidence>
<feature type="transmembrane region" description="Helical" evidence="9">
    <location>
        <begin position="63"/>
        <end position="93"/>
    </location>
</feature>
<feature type="transmembrane region" description="Helical" evidence="9">
    <location>
        <begin position="21"/>
        <end position="43"/>
    </location>
</feature>
<dbReference type="InterPro" id="IPR000515">
    <property type="entry name" value="MetI-like"/>
</dbReference>
<proteinExistence type="inferred from homology"/>
<comment type="caution">
    <text evidence="11">The sequence shown here is derived from an EMBL/GenBank/DDBJ whole genome shotgun (WGS) entry which is preliminary data.</text>
</comment>
<comment type="similarity">
    <text evidence="2 9">Belongs to the binding-protein-dependent transport system permease family. CysTW subfamily.</text>
</comment>
<dbReference type="InterPro" id="IPR035906">
    <property type="entry name" value="MetI-like_sf"/>
</dbReference>
<evidence type="ECO:0000256" key="1">
    <source>
        <dbReference type="ARBA" id="ARBA00004651"/>
    </source>
</evidence>
<evidence type="ECO:0000256" key="8">
    <source>
        <dbReference type="ARBA" id="ARBA00023136"/>
    </source>
</evidence>
<keyword evidence="12" id="KW-1185">Reference proteome</keyword>
<dbReference type="RefSeq" id="WP_243375980.1">
    <property type="nucleotide sequence ID" value="NZ_JAKZJU020000002.1"/>
</dbReference>
<evidence type="ECO:0000256" key="3">
    <source>
        <dbReference type="ARBA" id="ARBA00016864"/>
    </source>
</evidence>
<evidence type="ECO:0000256" key="7">
    <source>
        <dbReference type="ARBA" id="ARBA00022989"/>
    </source>
</evidence>
<evidence type="ECO:0000259" key="10">
    <source>
        <dbReference type="PROSITE" id="PS50928"/>
    </source>
</evidence>
<feature type="transmembrane region" description="Helical" evidence="9">
    <location>
        <begin position="259"/>
        <end position="279"/>
    </location>
</feature>
<evidence type="ECO:0000256" key="5">
    <source>
        <dbReference type="ARBA" id="ARBA00022475"/>
    </source>
</evidence>
<dbReference type="Proteomes" id="UP001165481">
    <property type="component" value="Unassembled WGS sequence"/>
</dbReference>
<keyword evidence="6 9" id="KW-0812">Transmembrane</keyword>